<evidence type="ECO:0000313" key="2">
    <source>
        <dbReference type="EMBL" id="AOO14490.1"/>
    </source>
</evidence>
<dbReference type="EMBL" id="KX349306">
    <property type="protein sequence ID" value="AOO14922.1"/>
    <property type="molecule type" value="Genomic_DNA"/>
</dbReference>
<evidence type="ECO:0000313" key="4">
    <source>
        <dbReference type="Proteomes" id="UP000223576"/>
    </source>
</evidence>
<evidence type="ECO:0000313" key="3">
    <source>
        <dbReference type="EMBL" id="AOO14922.1"/>
    </source>
</evidence>
<organism evidence="1 5">
    <name type="scientific">Cyanophage S-RIM14</name>
    <dbReference type="NCBI Taxonomy" id="1278423"/>
    <lineage>
        <taxon>Viruses</taxon>
        <taxon>Duplodnaviria</taxon>
        <taxon>Heunggongvirae</taxon>
        <taxon>Uroviricota</taxon>
        <taxon>Caudoviricetes</taxon>
        <taxon>Pantevenvirales</taxon>
        <taxon>Kyanoviridae</taxon>
        <taxon>Ahtivirus</taxon>
        <taxon>Ahtivirus sagseatwo</taxon>
    </lineage>
</organism>
<name>A0A1D7SJF5_9CAUD</name>
<protein>
    <submittedName>
        <fullName evidence="1">Uncharacterized protein</fullName>
    </submittedName>
</protein>
<sequence>MKFEVYDEKLFLRGSFDSIYDLEKFVDSIREERGDRYPNTPRLSPFDYMKYIGWFWECKENVPVDKVSQERP</sequence>
<reference evidence="4 5" key="1">
    <citation type="journal article" date="2016" name="Environ. Microbiol.">
        <title>Genomic diversification of marine cyanophages into stable ecotypes.</title>
        <authorList>
            <person name="Marston M.F."/>
            <person name="Martiny J.B."/>
        </authorList>
    </citation>
    <scope>NUCLEOTIDE SEQUENCE [LARGE SCALE GENOMIC DNA]</scope>
    <source>
        <strain evidence="1">Np_45_0711</strain>
        <strain evidence="2">Sn_18_0910</strain>
        <strain evidence="3">W1_23_0910</strain>
    </source>
</reference>
<dbReference type="EMBL" id="KX349301">
    <property type="protein sequence ID" value="AOO13838.1"/>
    <property type="molecule type" value="Genomic_DNA"/>
</dbReference>
<dbReference type="EMBL" id="KX349304">
    <property type="protein sequence ID" value="AOO14490.1"/>
    <property type="molecule type" value="Genomic_DNA"/>
</dbReference>
<dbReference type="Proteomes" id="UP000225271">
    <property type="component" value="Segment"/>
</dbReference>
<gene>
    <name evidence="1" type="ORF">Np450711_076</name>
    <name evidence="2" type="ORF">Sn180910_076</name>
    <name evidence="3" type="ORF">W1230910_076</name>
</gene>
<evidence type="ECO:0000313" key="1">
    <source>
        <dbReference type="EMBL" id="AOO13838.1"/>
    </source>
</evidence>
<dbReference type="Proteomes" id="UP000224257">
    <property type="component" value="Segment"/>
</dbReference>
<evidence type="ECO:0000313" key="5">
    <source>
        <dbReference type="Proteomes" id="UP000224257"/>
    </source>
</evidence>
<proteinExistence type="predicted"/>
<accession>A0A1D7SJF5</accession>
<dbReference type="Proteomes" id="UP000223576">
    <property type="component" value="Segment"/>
</dbReference>